<gene>
    <name evidence="1" type="ORF">TSG867_LOCUS31159</name>
</gene>
<comment type="caution">
    <text evidence="1">The sequence shown here is derived from an EMBL/GenBank/DDBJ whole genome shotgun (WGS) entry which is preliminary data.</text>
</comment>
<proteinExistence type="predicted"/>
<reference evidence="1" key="1">
    <citation type="submission" date="2021-02" db="EMBL/GenBank/DDBJ databases">
        <authorList>
            <person name="Nowell W R."/>
        </authorList>
    </citation>
    <scope>NUCLEOTIDE SEQUENCE</scope>
</reference>
<organism evidence="1 2">
    <name type="scientific">Rotaria socialis</name>
    <dbReference type="NCBI Taxonomy" id="392032"/>
    <lineage>
        <taxon>Eukaryota</taxon>
        <taxon>Metazoa</taxon>
        <taxon>Spiralia</taxon>
        <taxon>Gnathifera</taxon>
        <taxon>Rotifera</taxon>
        <taxon>Eurotatoria</taxon>
        <taxon>Bdelloidea</taxon>
        <taxon>Philodinida</taxon>
        <taxon>Philodinidae</taxon>
        <taxon>Rotaria</taxon>
    </lineage>
</organism>
<evidence type="ECO:0000313" key="2">
    <source>
        <dbReference type="Proteomes" id="UP000663862"/>
    </source>
</evidence>
<dbReference type="AlphaFoldDB" id="A0A821FWB8"/>
<protein>
    <submittedName>
        <fullName evidence="1">Uncharacterized protein</fullName>
    </submittedName>
</protein>
<name>A0A821FWB8_9BILA</name>
<accession>A0A821FWB8</accession>
<dbReference type="Proteomes" id="UP000663862">
    <property type="component" value="Unassembled WGS sequence"/>
</dbReference>
<dbReference type="EMBL" id="CAJOBQ010005527">
    <property type="protein sequence ID" value="CAF4657691.1"/>
    <property type="molecule type" value="Genomic_DNA"/>
</dbReference>
<evidence type="ECO:0000313" key="1">
    <source>
        <dbReference type="EMBL" id="CAF4657691.1"/>
    </source>
</evidence>
<sequence length="238" mass="27241">MESESISLCVLIRVHRGHLPYLPVLALALSHTGFRKINLYVINIDKAIDHQLLSHTINIVNKIVLRENYITLLDVGIPKTDDFGFTLTDCALTYLYKRYEKFPAECQYIILTNADNFYSQDLGKNVVPHMVAKKDIIAWDFVSRYYRPEFIHVNPNKNQAEPLIIDAGTAKCIPVKFRIGYADLGAVAYRLAFLKQHRLHIHYPNGTYNNLSDGFFVETAANLTNSSAILRQTLYIHQ</sequence>